<keyword evidence="1" id="KW-0812">Transmembrane</keyword>
<proteinExistence type="predicted"/>
<reference evidence="2" key="2">
    <citation type="submission" date="2020-07" db="EMBL/GenBank/DDBJ databases">
        <authorList>
            <person name="Vera ALvarez R."/>
            <person name="Arias-Moreno D.M."/>
            <person name="Jimenez-Jacinto V."/>
            <person name="Jimenez-Bremont J.F."/>
            <person name="Swaminathan K."/>
            <person name="Moose S.P."/>
            <person name="Guerrero-Gonzalez M.L."/>
            <person name="Marino-Ramirez L."/>
            <person name="Landsman D."/>
            <person name="Rodriguez-Kessler M."/>
            <person name="Delgado-Sanchez P."/>
        </authorList>
    </citation>
    <scope>NUCLEOTIDE SEQUENCE</scope>
    <source>
        <tissue evidence="2">Cladode</tissue>
    </source>
</reference>
<sequence length="110" mass="13481">MYNLQLYFTVFTHVLFYHYYIAYHFFQVKLCSYGNYLQYHYQYIITALLLLLLLLLKDNLTFICITINLKFLSDLYLPLFSQEKKKHTHKTNLYILLFKIFSPPFFILQI</sequence>
<organism evidence="2">
    <name type="scientific">Opuntia streptacantha</name>
    <name type="common">Prickly pear cactus</name>
    <name type="synonym">Opuntia cardona</name>
    <dbReference type="NCBI Taxonomy" id="393608"/>
    <lineage>
        <taxon>Eukaryota</taxon>
        <taxon>Viridiplantae</taxon>
        <taxon>Streptophyta</taxon>
        <taxon>Embryophyta</taxon>
        <taxon>Tracheophyta</taxon>
        <taxon>Spermatophyta</taxon>
        <taxon>Magnoliopsida</taxon>
        <taxon>eudicotyledons</taxon>
        <taxon>Gunneridae</taxon>
        <taxon>Pentapetalae</taxon>
        <taxon>Caryophyllales</taxon>
        <taxon>Cactineae</taxon>
        <taxon>Cactaceae</taxon>
        <taxon>Opuntioideae</taxon>
        <taxon>Opuntia</taxon>
    </lineage>
</organism>
<accession>A0A7C9DEZ1</accession>
<reference evidence="2" key="1">
    <citation type="journal article" date="2013" name="J. Plant Res.">
        <title>Effect of fungi and light on seed germination of three Opuntia species from semiarid lands of central Mexico.</title>
        <authorList>
            <person name="Delgado-Sanchez P."/>
            <person name="Jimenez-Bremont J.F."/>
            <person name="Guerrero-Gonzalez Mde L."/>
            <person name="Flores J."/>
        </authorList>
    </citation>
    <scope>NUCLEOTIDE SEQUENCE</scope>
    <source>
        <tissue evidence="2">Cladode</tissue>
    </source>
</reference>
<evidence type="ECO:0008006" key="3">
    <source>
        <dbReference type="Google" id="ProtNLM"/>
    </source>
</evidence>
<keyword evidence="1" id="KW-1133">Transmembrane helix</keyword>
<feature type="transmembrane region" description="Helical" evidence="1">
    <location>
        <begin position="6"/>
        <end position="26"/>
    </location>
</feature>
<protein>
    <recommendedName>
        <fullName evidence="3">Transmembrane protein</fullName>
    </recommendedName>
</protein>
<keyword evidence="1" id="KW-0472">Membrane</keyword>
<dbReference type="AlphaFoldDB" id="A0A7C9DEZ1"/>
<evidence type="ECO:0000313" key="2">
    <source>
        <dbReference type="EMBL" id="MBA4640962.1"/>
    </source>
</evidence>
<name>A0A7C9DEZ1_OPUST</name>
<dbReference type="EMBL" id="GISG01122090">
    <property type="protein sequence ID" value="MBA4640962.1"/>
    <property type="molecule type" value="Transcribed_RNA"/>
</dbReference>
<evidence type="ECO:0000256" key="1">
    <source>
        <dbReference type="SAM" id="Phobius"/>
    </source>
</evidence>